<accession>A0A3A3FUJ0</accession>
<reference evidence="8" key="1">
    <citation type="submission" date="2018-09" db="EMBL/GenBank/DDBJ databases">
        <authorList>
            <person name="Zhu H."/>
        </authorList>
    </citation>
    <scope>NUCLEOTIDE SEQUENCE [LARGE SCALE GENOMIC DNA]</scope>
    <source>
        <strain evidence="8">K1R23-30</strain>
    </source>
</reference>
<keyword evidence="8" id="KW-1185">Reference proteome</keyword>
<evidence type="ECO:0000259" key="6">
    <source>
        <dbReference type="Pfam" id="PF03328"/>
    </source>
</evidence>
<name>A0A3A3FUJ0_9BURK</name>
<evidence type="ECO:0000256" key="3">
    <source>
        <dbReference type="ARBA" id="ARBA00022842"/>
    </source>
</evidence>
<dbReference type="OrthoDB" id="348111at2"/>
<dbReference type="InterPro" id="IPR011206">
    <property type="entry name" value="Citrate_lyase_beta/mcl1/mcl2"/>
</dbReference>
<dbReference type="AlphaFoldDB" id="A0A3A3FUJ0"/>
<evidence type="ECO:0000256" key="5">
    <source>
        <dbReference type="PIRSR" id="PIRSR015582-2"/>
    </source>
</evidence>
<dbReference type="GO" id="GO:0000287">
    <property type="term" value="F:magnesium ion binding"/>
    <property type="evidence" value="ECO:0007669"/>
    <property type="project" value="TreeGrafter"/>
</dbReference>
<feature type="binding site" evidence="4">
    <location>
        <position position="116"/>
    </location>
    <ligand>
        <name>substrate</name>
    </ligand>
</feature>
<dbReference type="SUPFAM" id="SSF51621">
    <property type="entry name" value="Phosphoenolpyruvate/pyruvate domain"/>
    <property type="match status" value="1"/>
</dbReference>
<dbReference type="InterPro" id="IPR015813">
    <property type="entry name" value="Pyrv/PenolPyrv_kinase-like_dom"/>
</dbReference>
<comment type="cofactor">
    <cofactor evidence="1">
        <name>Mg(2+)</name>
        <dbReference type="ChEBI" id="CHEBI:18420"/>
    </cofactor>
</comment>
<comment type="caution">
    <text evidence="7">The sequence shown here is derived from an EMBL/GenBank/DDBJ whole genome shotgun (WGS) entry which is preliminary data.</text>
</comment>
<dbReference type="GO" id="GO:0006107">
    <property type="term" value="P:oxaloacetate metabolic process"/>
    <property type="evidence" value="ECO:0007669"/>
    <property type="project" value="TreeGrafter"/>
</dbReference>
<evidence type="ECO:0000256" key="1">
    <source>
        <dbReference type="ARBA" id="ARBA00001946"/>
    </source>
</evidence>
<dbReference type="InterPro" id="IPR040442">
    <property type="entry name" value="Pyrv_kinase-like_dom_sf"/>
</dbReference>
<proteinExistence type="predicted"/>
<keyword evidence="7" id="KW-0456">Lyase</keyword>
<keyword evidence="3 5" id="KW-0460">Magnesium</keyword>
<dbReference type="GO" id="GO:0016829">
    <property type="term" value="F:lyase activity"/>
    <property type="evidence" value="ECO:0007669"/>
    <property type="project" value="UniProtKB-KW"/>
</dbReference>
<evidence type="ECO:0000256" key="4">
    <source>
        <dbReference type="PIRSR" id="PIRSR015582-1"/>
    </source>
</evidence>
<keyword evidence="2 5" id="KW-0479">Metal-binding</keyword>
<protein>
    <submittedName>
        <fullName evidence="7">CoA ester lyase</fullName>
    </submittedName>
</protein>
<feature type="domain" description="HpcH/HpaI aldolase/citrate lyase" evidence="6">
    <location>
        <begin position="7"/>
        <end position="209"/>
    </location>
</feature>
<sequence>MSSFIPRSYLFVPGNRPERFANACAAGADVVIIDLEDAVPFAEKSAARDAVASWLSPAQSVLIRINGAGTEWFRDDLALCGMPGVAGIVLPKAERMDDIAMIKSVSPDRPVYPLIESAKGFESAAILARDRHVQRLMFGSIDFKLDLGIDGDGEELHYFRSMLVLFSRLAGIQPPIDGVTTEIDNVEQLRSDTLRARSFGFGGKLCIHPRQVGFVNQFFAPSPQEVEWARRVLAAAATADGAAVAVDGKMVDRPVILKAQRVMDEWASRGPAQGRF</sequence>
<evidence type="ECO:0000313" key="7">
    <source>
        <dbReference type="EMBL" id="RJF98228.1"/>
    </source>
</evidence>
<evidence type="ECO:0000256" key="2">
    <source>
        <dbReference type="ARBA" id="ARBA00022723"/>
    </source>
</evidence>
<dbReference type="RefSeq" id="WP_119768184.1">
    <property type="nucleotide sequence ID" value="NZ_QYUO01000001.1"/>
</dbReference>
<evidence type="ECO:0000313" key="8">
    <source>
        <dbReference type="Proteomes" id="UP000265955"/>
    </source>
</evidence>
<dbReference type="Gene3D" id="3.20.20.60">
    <property type="entry name" value="Phosphoenolpyruvate-binding domains"/>
    <property type="match status" value="1"/>
</dbReference>
<dbReference type="EMBL" id="QYUO01000001">
    <property type="protein sequence ID" value="RJF98228.1"/>
    <property type="molecule type" value="Genomic_DNA"/>
</dbReference>
<feature type="binding site" evidence="4">
    <location>
        <position position="64"/>
    </location>
    <ligand>
        <name>substrate</name>
    </ligand>
</feature>
<dbReference type="InterPro" id="IPR005000">
    <property type="entry name" value="Aldolase/citrate-lyase_domain"/>
</dbReference>
<dbReference type="PIRSF" id="PIRSF015582">
    <property type="entry name" value="Cit_lyase_B"/>
    <property type="match status" value="1"/>
</dbReference>
<dbReference type="PANTHER" id="PTHR32308">
    <property type="entry name" value="LYASE BETA SUBUNIT, PUTATIVE (AFU_ORTHOLOGUE AFUA_4G13030)-RELATED"/>
    <property type="match status" value="1"/>
</dbReference>
<organism evidence="7 8">
    <name type="scientific">Noviherbaspirillum saxi</name>
    <dbReference type="NCBI Taxonomy" id="2320863"/>
    <lineage>
        <taxon>Bacteria</taxon>
        <taxon>Pseudomonadati</taxon>
        <taxon>Pseudomonadota</taxon>
        <taxon>Betaproteobacteria</taxon>
        <taxon>Burkholderiales</taxon>
        <taxon>Oxalobacteraceae</taxon>
        <taxon>Noviherbaspirillum</taxon>
    </lineage>
</organism>
<gene>
    <name evidence="7" type="ORF">D3871_06675</name>
</gene>
<dbReference type="Pfam" id="PF03328">
    <property type="entry name" value="HpcH_HpaI"/>
    <property type="match status" value="1"/>
</dbReference>
<feature type="binding site" evidence="5">
    <location>
        <position position="142"/>
    </location>
    <ligand>
        <name>Mg(2+)</name>
        <dbReference type="ChEBI" id="CHEBI:18420"/>
    </ligand>
</feature>
<dbReference type="Proteomes" id="UP000265955">
    <property type="component" value="Unassembled WGS sequence"/>
</dbReference>
<feature type="binding site" evidence="5">
    <location>
        <position position="116"/>
    </location>
    <ligand>
        <name>Mg(2+)</name>
        <dbReference type="ChEBI" id="CHEBI:18420"/>
    </ligand>
</feature>
<dbReference type="PANTHER" id="PTHR32308:SF0">
    <property type="entry name" value="HPCH_HPAI ALDOLASE_CITRATE LYASE DOMAIN-CONTAINING PROTEIN"/>
    <property type="match status" value="1"/>
</dbReference>